<evidence type="ECO:0000313" key="4">
    <source>
        <dbReference type="Proteomes" id="UP000683308"/>
    </source>
</evidence>
<feature type="transmembrane region" description="Helical" evidence="2">
    <location>
        <begin position="102"/>
        <end position="135"/>
    </location>
</feature>
<organism evidence="3 4">
    <name type="scientific">Coleopteran phasma-related virus OKIAV235</name>
    <dbReference type="NCBI Taxonomy" id="2746309"/>
    <lineage>
        <taxon>Viruses</taxon>
        <taxon>Riboviria</taxon>
        <taxon>Orthornavirae</taxon>
        <taxon>Negarnaviricota</taxon>
        <taxon>Polyploviricotina</taxon>
        <taxon>Bunyaviricetes</taxon>
        <taxon>Elliovirales</taxon>
        <taxon>Phasmaviridae</taxon>
        <taxon>Orthophasmavirus</taxon>
        <taxon>Orthophasmavirus sp. 'coleopterus'</taxon>
    </lineage>
</organism>
<dbReference type="Proteomes" id="UP000683308">
    <property type="component" value="Genome"/>
</dbReference>
<protein>
    <submittedName>
        <fullName evidence="3">Glycoprotein</fullName>
    </submittedName>
</protein>
<reference evidence="3" key="1">
    <citation type="journal article" date="2019" name="PLoS Pathog.">
        <title>Re-assessing the diversity of negative strand RNA viruses in insects.</title>
        <authorList>
            <person name="Kafer S."/>
            <person name="Paraskevopoulou S."/>
            <person name="Zirkel F."/>
            <person name="Wieseke N."/>
            <person name="Donath A."/>
            <person name="Petersen M."/>
            <person name="Jones T.C."/>
            <person name="Liu S."/>
            <person name="Zhou X."/>
            <person name="Middendorf M."/>
            <person name="Junglen S."/>
            <person name="Misof B."/>
            <person name="Drosten C."/>
        </authorList>
    </citation>
    <scope>NUCLEOTIDE SEQUENCE</scope>
    <source>
        <strain evidence="3">OKIAV235</strain>
    </source>
</reference>
<dbReference type="KEGG" id="vg:80550383"/>
<dbReference type="GeneID" id="80550383"/>
<reference evidence="3" key="2">
    <citation type="submission" date="2020-03" db="EMBL/GenBank/DDBJ databases">
        <authorList>
            <person name="Kafer S."/>
            <person name="Paraskevopoulou S."/>
            <person name="Zirkel F."/>
            <person name="Wieseke N."/>
            <person name="Donath A."/>
            <person name="Petersen M."/>
            <person name="Jones T.C."/>
            <person name="Liu S."/>
            <person name="Zhou X."/>
            <person name="Middendorf M."/>
            <person name="Junglen S."/>
            <person name="Misof B."/>
            <person name="Drosten C."/>
        </authorList>
    </citation>
    <scope>NUCLEOTIDE SEQUENCE</scope>
    <source>
        <strain evidence="3">OKIAV235</strain>
    </source>
</reference>
<name>A0A7D7IUF2_9VIRU</name>
<keyword evidence="2" id="KW-0812">Transmembrane</keyword>
<dbReference type="EMBL" id="MT153459">
    <property type="protein sequence ID" value="QMP82244.1"/>
    <property type="molecule type" value="Viral_cRNA"/>
</dbReference>
<evidence type="ECO:0000256" key="1">
    <source>
        <dbReference type="SAM" id="MobiDB-lite"/>
    </source>
</evidence>
<feature type="non-terminal residue" evidence="3">
    <location>
        <position position="1"/>
    </location>
</feature>
<dbReference type="RefSeq" id="YP_010840012.1">
    <property type="nucleotide sequence ID" value="NC_078333.1"/>
</dbReference>
<proteinExistence type="predicted"/>
<sequence>KKKTNMNNYILFTLLSFMILVESKIVVVEHGEITITEDTNCTFNCNGITIQSKSGKVPGLWFGFIEYNCSNIMGSIISNFECKQCGLFCVYNQIIPGCSQDAFLIVIGVIIGSIIMLPFIILIAVKWHLFFDFILSKIIMLKTKMTIDKKFRRAKKYGKMTGNKVRIDVEVGNNLMKEADKERVSNHRGKVLNKLIGKGIEMKDDNYDIIKDAKENIFPMRNFDPSIIVELSETIRTGSMIRESRLRKLDVPASAPEYITVVDKPSTSKRPDTPPRIHSRRNSSSDMINRKKMMAALTAGILLGTPGSHACDKSIYINSAGRICDVNNCYDTPMASFPLTTGQLICYKDVNGSIFNIKITNAYYRDRYQLLYYTSDYEIKYDTYRRCLGTDECGPNKNCYKGSIGSRFNTNESKIEGYDCFDGEYSCDNFCFRQATCSWVKWWLLDDKIMYPVYIKVTSIWEVELMITYHNIKKIVKVNVNNPTIDVSDFNSLGLKDIPIYVNGFTSEVISIPNGIIIHDSKAYITKVSELNMPETNIIGDYQISIDGSNKIYDTNSIICRTTQCTTKC</sequence>
<keyword evidence="2" id="KW-0472">Membrane</keyword>
<feature type="region of interest" description="Disordered" evidence="1">
    <location>
        <begin position="263"/>
        <end position="285"/>
    </location>
</feature>
<feature type="non-terminal residue" evidence="3">
    <location>
        <position position="569"/>
    </location>
</feature>
<evidence type="ECO:0000256" key="2">
    <source>
        <dbReference type="SAM" id="Phobius"/>
    </source>
</evidence>
<keyword evidence="2" id="KW-1133">Transmembrane helix</keyword>
<accession>A0A7D7IUF2</accession>
<evidence type="ECO:0000313" key="3">
    <source>
        <dbReference type="EMBL" id="QMP82244.1"/>
    </source>
</evidence>